<evidence type="ECO:0000256" key="3">
    <source>
        <dbReference type="ARBA" id="ARBA00022801"/>
    </source>
</evidence>
<feature type="compositionally biased region" description="Basic residues" evidence="4">
    <location>
        <begin position="210"/>
        <end position="221"/>
    </location>
</feature>
<evidence type="ECO:0000256" key="1">
    <source>
        <dbReference type="ARBA" id="ARBA00008140"/>
    </source>
</evidence>
<evidence type="ECO:0000259" key="5">
    <source>
        <dbReference type="PROSITE" id="PS51858"/>
    </source>
</evidence>
<accession>A0ABR3PKJ3</accession>
<dbReference type="EMBL" id="JBFMKM010000004">
    <property type="protein sequence ID" value="KAL1306646.1"/>
    <property type="molecule type" value="Genomic_DNA"/>
</dbReference>
<organism evidence="6 7">
    <name type="scientific">Neodothiora populina</name>
    <dbReference type="NCBI Taxonomy" id="2781224"/>
    <lineage>
        <taxon>Eukaryota</taxon>
        <taxon>Fungi</taxon>
        <taxon>Dikarya</taxon>
        <taxon>Ascomycota</taxon>
        <taxon>Pezizomycotina</taxon>
        <taxon>Dothideomycetes</taxon>
        <taxon>Dothideomycetidae</taxon>
        <taxon>Dothideales</taxon>
        <taxon>Dothioraceae</taxon>
        <taxon>Neodothiora</taxon>
    </lineage>
</organism>
<feature type="compositionally biased region" description="Acidic residues" evidence="4">
    <location>
        <begin position="182"/>
        <end position="202"/>
    </location>
</feature>
<dbReference type="RefSeq" id="XP_069202918.1">
    <property type="nucleotide sequence ID" value="XM_069345090.1"/>
</dbReference>
<dbReference type="PANTHER" id="PTHR12378:SF80">
    <property type="entry name" value="IP06716P-RELATED"/>
    <property type="match status" value="1"/>
</dbReference>
<evidence type="ECO:0000313" key="6">
    <source>
        <dbReference type="EMBL" id="KAL1306646.1"/>
    </source>
</evidence>
<dbReference type="Pfam" id="PF05903">
    <property type="entry name" value="Peptidase_C97"/>
    <property type="match status" value="1"/>
</dbReference>
<feature type="region of interest" description="Disordered" evidence="4">
    <location>
        <begin position="173"/>
        <end position="269"/>
    </location>
</feature>
<evidence type="ECO:0000256" key="2">
    <source>
        <dbReference type="ARBA" id="ARBA00022670"/>
    </source>
</evidence>
<comment type="similarity">
    <text evidence="1">Belongs to the DeSI family.</text>
</comment>
<dbReference type="InterPro" id="IPR008580">
    <property type="entry name" value="PPPDE_dom"/>
</dbReference>
<dbReference type="Proteomes" id="UP001562354">
    <property type="component" value="Unassembled WGS sequence"/>
</dbReference>
<gene>
    <name evidence="6" type="ORF">AAFC00_005321</name>
</gene>
<dbReference type="PANTHER" id="PTHR12378">
    <property type="entry name" value="DESUMOYLATING ISOPEPTIDASE"/>
    <property type="match status" value="1"/>
</dbReference>
<proteinExistence type="inferred from homology"/>
<keyword evidence="2" id="KW-0645">Protease</keyword>
<dbReference type="Gene3D" id="3.90.1720.30">
    <property type="entry name" value="PPPDE domains"/>
    <property type="match status" value="1"/>
</dbReference>
<reference evidence="6 7" key="1">
    <citation type="submission" date="2024-07" db="EMBL/GenBank/DDBJ databases">
        <title>Draft sequence of the Neodothiora populina.</title>
        <authorList>
            <person name="Drown D.D."/>
            <person name="Schuette U.S."/>
            <person name="Buechlein A.B."/>
            <person name="Rusch D.R."/>
            <person name="Winton L.W."/>
            <person name="Adams G.A."/>
        </authorList>
    </citation>
    <scope>NUCLEOTIDE SEQUENCE [LARGE SCALE GENOMIC DNA]</scope>
    <source>
        <strain evidence="6 7">CPC 39397</strain>
    </source>
</reference>
<comment type="caution">
    <text evidence="6">The sequence shown here is derived from an EMBL/GenBank/DDBJ whole genome shotgun (WGS) entry which is preliminary data.</text>
</comment>
<dbReference type="GeneID" id="95979020"/>
<sequence>MASSSSSSRSSRHHQKSSSLNRASIAAQKTEIIIHVYDLLPPGRLSSLLWTFGGSLLHSGVVIKGKEYAYGGHDRKGVSGVYWTRPKLEPPGGTFKCEILHGFTFQTEQEINQIICETSSKFQGTSYNLLSNNCNHFTSYLVEQLTSKPAPTWINRAASIGLAMPCVVPKEWVSPPDHETADGELLEEDEEDDDEHDEDDENAAMLASDRRRRRREQKSRSRSSSGATTPRHNRLMSRDQTPPPRVVSVKDTSGRQMPASERAPLPNKK</sequence>
<evidence type="ECO:0000256" key="4">
    <source>
        <dbReference type="SAM" id="MobiDB-lite"/>
    </source>
</evidence>
<keyword evidence="3" id="KW-0378">Hydrolase</keyword>
<keyword evidence="7" id="KW-1185">Reference proteome</keyword>
<dbReference type="PROSITE" id="PS51858">
    <property type="entry name" value="PPPDE"/>
    <property type="match status" value="1"/>
</dbReference>
<evidence type="ECO:0000313" key="7">
    <source>
        <dbReference type="Proteomes" id="UP001562354"/>
    </source>
</evidence>
<name>A0ABR3PKJ3_9PEZI</name>
<protein>
    <recommendedName>
        <fullName evidence="5">PPPDE domain-containing protein</fullName>
    </recommendedName>
</protein>
<dbReference type="InterPro" id="IPR042266">
    <property type="entry name" value="PPPDE_sf"/>
</dbReference>
<dbReference type="SMART" id="SM01179">
    <property type="entry name" value="DUF862"/>
    <property type="match status" value="1"/>
</dbReference>
<feature type="domain" description="PPPDE" evidence="5">
    <location>
        <begin position="30"/>
        <end position="172"/>
    </location>
</feature>
<feature type="region of interest" description="Disordered" evidence="4">
    <location>
        <begin position="1"/>
        <end position="21"/>
    </location>
</feature>